<keyword evidence="1 2" id="KW-0732">Signal</keyword>
<gene>
    <name evidence="4" type="ORF">FSB75_17290</name>
</gene>
<evidence type="ECO:0000256" key="1">
    <source>
        <dbReference type="ARBA" id="ARBA00022729"/>
    </source>
</evidence>
<evidence type="ECO:0000313" key="5">
    <source>
        <dbReference type="Proteomes" id="UP000321204"/>
    </source>
</evidence>
<dbReference type="RefSeq" id="WP_146790057.1">
    <property type="nucleotide sequence ID" value="NZ_BAABIO010000003.1"/>
</dbReference>
<feature type="chain" id="PRO_5023136987" evidence="2">
    <location>
        <begin position="16"/>
        <end position="283"/>
    </location>
</feature>
<accession>A0A5B8ULX8</accession>
<keyword evidence="5" id="KW-1185">Reference proteome</keyword>
<dbReference type="Gene3D" id="2.40.160.20">
    <property type="match status" value="1"/>
</dbReference>
<reference evidence="4 5" key="1">
    <citation type="journal article" date="2015" name="Int. J. Syst. Evol. Microbiol.">
        <title>Flavisolibacter ginsenosidimutans sp. nov., with ginsenoside-converting activity isolated from soil used for cultivating ginseng.</title>
        <authorList>
            <person name="Zhao Y."/>
            <person name="Liu Q."/>
            <person name="Kang M.S."/>
            <person name="Jin F."/>
            <person name="Yu H."/>
            <person name="Im W.T."/>
        </authorList>
    </citation>
    <scope>NUCLEOTIDE SEQUENCE [LARGE SCALE GENOMIC DNA]</scope>
    <source>
        <strain evidence="4 5">Gsoil 636</strain>
    </source>
</reference>
<proteinExistence type="predicted"/>
<name>A0A5B8ULX8_9BACT</name>
<dbReference type="Proteomes" id="UP000321204">
    <property type="component" value="Chromosome"/>
</dbReference>
<dbReference type="EMBL" id="CP042433">
    <property type="protein sequence ID" value="QEC57583.1"/>
    <property type="molecule type" value="Genomic_DNA"/>
</dbReference>
<protein>
    <submittedName>
        <fullName evidence="4">Outer membrane beta-barrel protein</fullName>
    </submittedName>
</protein>
<feature type="signal peptide" evidence="2">
    <location>
        <begin position="1"/>
        <end position="15"/>
    </location>
</feature>
<sequence length="283" mass="31856">MKNLLLLLFSLPLAAASQDFHFSARLGAMGYNGDLKAHPVTLSQTKPMISLGARYDLTEHIMARGYFTYGALTASDKKGTAAMQARNLDFSTKLLDFELGAQYNIFNLNEKWWTPYVFAGIGAFHFNPYTKDAAGTQYFLKPLSTEGQGFEPGVPNYSLTQFSIPLGFGAEYLLDEDHRIGLEFSYRTTFTDYLDDVSTTYVSDADLLKYRGPKAVELAYRGDEVSNRPYPVGDIRGNPKQKDGYYYVALTYTFRFWFNKYKETSGLPGGKRDSKVGCPANRY</sequence>
<dbReference type="InterPro" id="IPR027385">
    <property type="entry name" value="Beta-barrel_OMP"/>
</dbReference>
<dbReference type="SUPFAM" id="SSF56925">
    <property type="entry name" value="OMPA-like"/>
    <property type="match status" value="1"/>
</dbReference>
<dbReference type="OrthoDB" id="654178at2"/>
<dbReference type="AlphaFoldDB" id="A0A5B8ULX8"/>
<dbReference type="KEGG" id="fgg:FSB75_17290"/>
<evidence type="ECO:0000259" key="3">
    <source>
        <dbReference type="Pfam" id="PF13505"/>
    </source>
</evidence>
<evidence type="ECO:0000313" key="4">
    <source>
        <dbReference type="EMBL" id="QEC57583.1"/>
    </source>
</evidence>
<evidence type="ECO:0000256" key="2">
    <source>
        <dbReference type="SAM" id="SignalP"/>
    </source>
</evidence>
<dbReference type="InterPro" id="IPR011250">
    <property type="entry name" value="OMP/PagP_B-barrel"/>
</dbReference>
<feature type="domain" description="Outer membrane protein beta-barrel" evidence="3">
    <location>
        <begin position="4"/>
        <end position="192"/>
    </location>
</feature>
<dbReference type="Pfam" id="PF13505">
    <property type="entry name" value="OMP_b-brl"/>
    <property type="match status" value="1"/>
</dbReference>
<organism evidence="4 5">
    <name type="scientific">Flavisolibacter ginsenosidimutans</name>
    <dbReference type="NCBI Taxonomy" id="661481"/>
    <lineage>
        <taxon>Bacteria</taxon>
        <taxon>Pseudomonadati</taxon>
        <taxon>Bacteroidota</taxon>
        <taxon>Chitinophagia</taxon>
        <taxon>Chitinophagales</taxon>
        <taxon>Chitinophagaceae</taxon>
        <taxon>Flavisolibacter</taxon>
    </lineage>
</organism>